<protein>
    <submittedName>
        <fullName evidence="4">DUF4124 domain-containing protein</fullName>
    </submittedName>
</protein>
<dbReference type="OrthoDB" id="7064973at2"/>
<sequence length="209" mass="23112">MANGSWHWVLMCLVSSVSVGATELYRWVDDQGRVHVSDRLPPDQTSYRALNARGLPIREVAPPEIPDPNDLAARQAQAREADRLRRLYASEAEISALRDQRIEDLKASLAFLQDQRASLTAQLAALKTRQRTFAESGKAAPPLLQAQIRRVKADLDAHDRAIAERQTDMTHTRAVYAADLKAYRALVSSETAGSPESVNPESGSPRPHP</sequence>
<feature type="compositionally biased region" description="Polar residues" evidence="2">
    <location>
        <begin position="188"/>
        <end position="202"/>
    </location>
</feature>
<reference evidence="4 5" key="1">
    <citation type="journal article" date="2019" name="ISME J.">
        <title>Candidatus Macondimonas diazotrophica, a novel gammaproteobacterial genus dominating crude-oil-contaminated coastal sediments.</title>
        <authorList>
            <person name="Karthikeyan S."/>
            <person name="Konstantinidis K."/>
        </authorList>
    </citation>
    <scope>NUCLEOTIDE SEQUENCE [LARGE SCALE GENOMIC DNA]</scope>
    <source>
        <strain evidence="4 5">KTK01</strain>
    </source>
</reference>
<evidence type="ECO:0000259" key="3">
    <source>
        <dbReference type="Pfam" id="PF13511"/>
    </source>
</evidence>
<dbReference type="Pfam" id="PF13511">
    <property type="entry name" value="DUF4124"/>
    <property type="match status" value="1"/>
</dbReference>
<feature type="region of interest" description="Disordered" evidence="2">
    <location>
        <begin position="188"/>
        <end position="209"/>
    </location>
</feature>
<evidence type="ECO:0000313" key="5">
    <source>
        <dbReference type="Proteomes" id="UP000297890"/>
    </source>
</evidence>
<feature type="domain" description="DUF4124" evidence="3">
    <location>
        <begin position="12"/>
        <end position="56"/>
    </location>
</feature>
<evidence type="ECO:0000256" key="2">
    <source>
        <dbReference type="SAM" id="MobiDB-lite"/>
    </source>
</evidence>
<organism evidence="4 5">
    <name type="scientific">Candidatus Macondimonas diazotrophica</name>
    <dbReference type="NCBI Taxonomy" id="2305248"/>
    <lineage>
        <taxon>Bacteria</taxon>
        <taxon>Pseudomonadati</taxon>
        <taxon>Pseudomonadota</taxon>
        <taxon>Gammaproteobacteria</taxon>
        <taxon>Chromatiales</taxon>
        <taxon>Ectothiorhodospiraceae</taxon>
        <taxon>Candidatus Macondimonas</taxon>
    </lineage>
</organism>
<dbReference type="EMBL" id="SRIO01000007">
    <property type="protein sequence ID" value="TFZ82739.1"/>
    <property type="molecule type" value="Genomic_DNA"/>
</dbReference>
<evidence type="ECO:0000256" key="1">
    <source>
        <dbReference type="SAM" id="Coils"/>
    </source>
</evidence>
<keyword evidence="5" id="KW-1185">Reference proteome</keyword>
<dbReference type="InterPro" id="IPR025392">
    <property type="entry name" value="DUF4124"/>
</dbReference>
<dbReference type="AlphaFoldDB" id="A0A4Z0FAR8"/>
<feature type="coiled-coil region" evidence="1">
    <location>
        <begin position="102"/>
        <end position="129"/>
    </location>
</feature>
<dbReference type="RefSeq" id="WP_135281726.1">
    <property type="nucleotide sequence ID" value="NZ_SRIO01000007.1"/>
</dbReference>
<dbReference type="Proteomes" id="UP000297890">
    <property type="component" value="Unassembled WGS sequence"/>
</dbReference>
<name>A0A4Z0FAR8_9GAMM</name>
<keyword evidence="1" id="KW-0175">Coiled coil</keyword>
<comment type="caution">
    <text evidence="4">The sequence shown here is derived from an EMBL/GenBank/DDBJ whole genome shotgun (WGS) entry which is preliminary data.</text>
</comment>
<accession>A0A4Z0FAR8</accession>
<proteinExistence type="predicted"/>
<gene>
    <name evidence="4" type="ORF">E4680_07205</name>
</gene>
<evidence type="ECO:0000313" key="4">
    <source>
        <dbReference type="EMBL" id="TFZ82739.1"/>
    </source>
</evidence>